<dbReference type="Proteomes" id="UP000182334">
    <property type="component" value="Chromosome V"/>
</dbReference>
<dbReference type="GO" id="GO:0005667">
    <property type="term" value="C:transcription regulator complex"/>
    <property type="evidence" value="ECO:0007669"/>
    <property type="project" value="TreeGrafter"/>
</dbReference>
<sequence>MFVTRASPAPQLPSFSELMLSIVHQSPLPQPMANDLTFLPAEVVKQHQLVYTARPTMTLQPQAMRYTPQLTSIEPAASPLGQKERMLPPLAYDLPTPPASVELSQHSRCDSKSPVGDASSSPMYGVPKRKHACKTCGRLFTTLGHLARHNRTHTGERKHMCPWPQCEARFARQDNCMQHYKTHMNGKGKRNRLRR</sequence>
<keyword evidence="9" id="KW-1185">Reference proteome</keyword>
<dbReference type="STRING" id="45354.A0A1L0GGU7"/>
<evidence type="ECO:0000256" key="5">
    <source>
        <dbReference type="PROSITE-ProRule" id="PRU00042"/>
    </source>
</evidence>
<dbReference type="GO" id="GO:0000785">
    <property type="term" value="C:chromatin"/>
    <property type="evidence" value="ECO:0007669"/>
    <property type="project" value="TreeGrafter"/>
</dbReference>
<evidence type="ECO:0000256" key="2">
    <source>
        <dbReference type="ARBA" id="ARBA00022737"/>
    </source>
</evidence>
<accession>A0A1L0GGU7</accession>
<dbReference type="PANTHER" id="PTHR14003">
    <property type="entry name" value="TRANSCRIPTIONAL REPRESSOR PROTEIN YY"/>
    <property type="match status" value="1"/>
</dbReference>
<keyword evidence="3 5" id="KW-0863">Zinc-finger</keyword>
<gene>
    <name evidence="8" type="ORF">SAMEA4029010_CIC11G00000003569</name>
</gene>
<evidence type="ECO:0000313" key="9">
    <source>
        <dbReference type="Proteomes" id="UP000182334"/>
    </source>
</evidence>
<dbReference type="GO" id="GO:0000978">
    <property type="term" value="F:RNA polymerase II cis-regulatory region sequence-specific DNA binding"/>
    <property type="evidence" value="ECO:0007669"/>
    <property type="project" value="TreeGrafter"/>
</dbReference>
<keyword evidence="1" id="KW-0479">Metal-binding</keyword>
<evidence type="ECO:0000313" key="8">
    <source>
        <dbReference type="EMBL" id="SGZ55493.1"/>
    </source>
</evidence>
<feature type="region of interest" description="Disordered" evidence="6">
    <location>
        <begin position="99"/>
        <end position="127"/>
    </location>
</feature>
<evidence type="ECO:0000256" key="1">
    <source>
        <dbReference type="ARBA" id="ARBA00022723"/>
    </source>
</evidence>
<dbReference type="GO" id="GO:0008270">
    <property type="term" value="F:zinc ion binding"/>
    <property type="evidence" value="ECO:0007669"/>
    <property type="project" value="UniProtKB-KW"/>
</dbReference>
<protein>
    <submittedName>
        <fullName evidence="8">CIC11C00000003569</fullName>
    </submittedName>
</protein>
<dbReference type="EMBL" id="LT635760">
    <property type="protein sequence ID" value="SGZ55493.1"/>
    <property type="molecule type" value="Genomic_DNA"/>
</dbReference>
<dbReference type="InterPro" id="IPR036236">
    <property type="entry name" value="Znf_C2H2_sf"/>
</dbReference>
<reference evidence="8 9" key="1">
    <citation type="submission" date="2016-10" db="EMBL/GenBank/DDBJ databases">
        <authorList>
            <person name="de Groot N.N."/>
        </authorList>
    </citation>
    <scope>NUCLEOTIDE SEQUENCE [LARGE SCALE GENOMIC DNA]</scope>
    <source>
        <strain evidence="8 9">CBS 141442</strain>
    </source>
</reference>
<dbReference type="SUPFAM" id="SSF57667">
    <property type="entry name" value="beta-beta-alpha zinc fingers"/>
    <property type="match status" value="1"/>
</dbReference>
<dbReference type="Gene3D" id="3.30.160.60">
    <property type="entry name" value="Classic Zinc Finger"/>
    <property type="match status" value="2"/>
</dbReference>
<dbReference type="AlphaFoldDB" id="A0A1L0GGU7"/>
<dbReference type="FunFam" id="3.30.160.60:FF:000446">
    <property type="entry name" value="Zinc finger protein"/>
    <property type="match status" value="1"/>
</dbReference>
<dbReference type="PANTHER" id="PTHR14003:SF19">
    <property type="entry name" value="YY2 TRANSCRIPTION FACTOR"/>
    <property type="match status" value="1"/>
</dbReference>
<keyword evidence="4" id="KW-0862">Zinc</keyword>
<dbReference type="PROSITE" id="PS00028">
    <property type="entry name" value="ZINC_FINGER_C2H2_1"/>
    <property type="match status" value="2"/>
</dbReference>
<dbReference type="OrthoDB" id="6365676at2759"/>
<evidence type="ECO:0000256" key="6">
    <source>
        <dbReference type="SAM" id="MobiDB-lite"/>
    </source>
</evidence>
<evidence type="ECO:0000256" key="3">
    <source>
        <dbReference type="ARBA" id="ARBA00022771"/>
    </source>
</evidence>
<proteinExistence type="predicted"/>
<dbReference type="PROSITE" id="PS50157">
    <property type="entry name" value="ZINC_FINGER_C2H2_2"/>
    <property type="match status" value="2"/>
</dbReference>
<feature type="domain" description="C2H2-type" evidence="7">
    <location>
        <begin position="159"/>
        <end position="188"/>
    </location>
</feature>
<evidence type="ECO:0000259" key="7">
    <source>
        <dbReference type="PROSITE" id="PS50157"/>
    </source>
</evidence>
<dbReference type="InterPro" id="IPR013087">
    <property type="entry name" value="Znf_C2H2_type"/>
</dbReference>
<dbReference type="GO" id="GO:0000981">
    <property type="term" value="F:DNA-binding transcription factor activity, RNA polymerase II-specific"/>
    <property type="evidence" value="ECO:0007669"/>
    <property type="project" value="TreeGrafter"/>
</dbReference>
<name>A0A1L0GGU7_9ASCO</name>
<organism evidence="8 9">
    <name type="scientific">Sungouiella intermedia</name>
    <dbReference type="NCBI Taxonomy" id="45354"/>
    <lineage>
        <taxon>Eukaryota</taxon>
        <taxon>Fungi</taxon>
        <taxon>Dikarya</taxon>
        <taxon>Ascomycota</taxon>
        <taxon>Saccharomycotina</taxon>
        <taxon>Pichiomycetes</taxon>
        <taxon>Metschnikowiaceae</taxon>
        <taxon>Sungouiella</taxon>
    </lineage>
</organism>
<evidence type="ECO:0000256" key="4">
    <source>
        <dbReference type="ARBA" id="ARBA00022833"/>
    </source>
</evidence>
<keyword evidence="2" id="KW-0677">Repeat</keyword>
<feature type="domain" description="C2H2-type" evidence="7">
    <location>
        <begin position="131"/>
        <end position="158"/>
    </location>
</feature>
<dbReference type="SMART" id="SM00355">
    <property type="entry name" value="ZnF_C2H2"/>
    <property type="match status" value="2"/>
</dbReference>